<feature type="compositionally biased region" description="Low complexity" evidence="1">
    <location>
        <begin position="49"/>
        <end position="63"/>
    </location>
</feature>
<feature type="non-terminal residue" evidence="3">
    <location>
        <position position="237"/>
    </location>
</feature>
<proteinExistence type="predicted"/>
<feature type="non-terminal residue" evidence="3">
    <location>
        <position position="1"/>
    </location>
</feature>
<accession>A0ABN9Q063</accession>
<feature type="transmembrane region" description="Helical" evidence="2">
    <location>
        <begin position="180"/>
        <end position="202"/>
    </location>
</feature>
<feature type="region of interest" description="Disordered" evidence="1">
    <location>
        <begin position="1"/>
        <end position="70"/>
    </location>
</feature>
<evidence type="ECO:0000313" key="3">
    <source>
        <dbReference type="EMBL" id="CAK0798997.1"/>
    </source>
</evidence>
<evidence type="ECO:0000256" key="2">
    <source>
        <dbReference type="SAM" id="Phobius"/>
    </source>
</evidence>
<feature type="region of interest" description="Disordered" evidence="1">
    <location>
        <begin position="210"/>
        <end position="237"/>
    </location>
</feature>
<keyword evidence="2" id="KW-0472">Membrane</keyword>
<organism evidence="3 4">
    <name type="scientific">Prorocentrum cordatum</name>
    <dbReference type="NCBI Taxonomy" id="2364126"/>
    <lineage>
        <taxon>Eukaryota</taxon>
        <taxon>Sar</taxon>
        <taxon>Alveolata</taxon>
        <taxon>Dinophyceae</taxon>
        <taxon>Prorocentrales</taxon>
        <taxon>Prorocentraceae</taxon>
        <taxon>Prorocentrum</taxon>
    </lineage>
</organism>
<evidence type="ECO:0000313" key="4">
    <source>
        <dbReference type="Proteomes" id="UP001189429"/>
    </source>
</evidence>
<name>A0ABN9Q063_9DINO</name>
<sequence>LQSRGGARRGAQAATRAAPQVPWRAGRAARSHALAQGRSPHAGQERTPQGSSAGDSRSDGGQAPPVEPKVGCILPCTQAESTCRREARLATPAAMAGRRSPPRAAACPAGQGPVAFRQWPREGAAHARGGRGHPAPRCREPRFRDHGLQAPAKPRMSDVAEGLERLVGAVSDYLPGTAGAVAAGVCLACFIACSATVAFRFVQRCFRARRPKGPAPPAAPPNEAGALPAASAATAEA</sequence>
<dbReference type="Proteomes" id="UP001189429">
    <property type="component" value="Unassembled WGS sequence"/>
</dbReference>
<protein>
    <submittedName>
        <fullName evidence="3">Uncharacterized protein</fullName>
    </submittedName>
</protein>
<keyword evidence="2" id="KW-0812">Transmembrane</keyword>
<comment type="caution">
    <text evidence="3">The sequence shown here is derived from an EMBL/GenBank/DDBJ whole genome shotgun (WGS) entry which is preliminary data.</text>
</comment>
<gene>
    <name evidence="3" type="ORF">PCOR1329_LOCUS7597</name>
</gene>
<reference evidence="3" key="1">
    <citation type="submission" date="2023-10" db="EMBL/GenBank/DDBJ databases">
        <authorList>
            <person name="Chen Y."/>
            <person name="Shah S."/>
            <person name="Dougan E. K."/>
            <person name="Thang M."/>
            <person name="Chan C."/>
        </authorList>
    </citation>
    <scope>NUCLEOTIDE SEQUENCE [LARGE SCALE GENOMIC DNA]</scope>
</reference>
<feature type="compositionally biased region" description="Low complexity" evidence="1">
    <location>
        <begin position="221"/>
        <end position="237"/>
    </location>
</feature>
<keyword evidence="4" id="KW-1185">Reference proteome</keyword>
<keyword evidence="2" id="KW-1133">Transmembrane helix</keyword>
<dbReference type="EMBL" id="CAUYUJ010002062">
    <property type="protein sequence ID" value="CAK0798997.1"/>
    <property type="molecule type" value="Genomic_DNA"/>
</dbReference>
<feature type="compositionally biased region" description="Low complexity" evidence="1">
    <location>
        <begin position="9"/>
        <end position="18"/>
    </location>
</feature>
<evidence type="ECO:0000256" key="1">
    <source>
        <dbReference type="SAM" id="MobiDB-lite"/>
    </source>
</evidence>